<evidence type="ECO:0000313" key="2">
    <source>
        <dbReference type="Proteomes" id="UP001177003"/>
    </source>
</evidence>
<protein>
    <submittedName>
        <fullName evidence="1">Uncharacterized protein</fullName>
    </submittedName>
</protein>
<sequence length="94" mass="10032">MLGERHSRPIEDRAVDMEGTVTDNLQDSMGAIGMMMVVVAMWGAQELYGYRSAGDECCGCAALERPISNPVQPTATLVGPNAILASYGSPENQK</sequence>
<reference evidence="1" key="1">
    <citation type="submission" date="2023-04" db="EMBL/GenBank/DDBJ databases">
        <authorList>
            <person name="Vijverberg K."/>
            <person name="Xiong W."/>
            <person name="Schranz E."/>
        </authorList>
    </citation>
    <scope>NUCLEOTIDE SEQUENCE</scope>
</reference>
<gene>
    <name evidence="1" type="ORF">LSALG_LOCUS4911</name>
</gene>
<name>A0AA35Y282_LACSI</name>
<dbReference type="AlphaFoldDB" id="A0AA35Y282"/>
<keyword evidence="2" id="KW-1185">Reference proteome</keyword>
<dbReference type="EMBL" id="OX465086">
    <property type="protein sequence ID" value="CAI9264254.1"/>
    <property type="molecule type" value="Genomic_DNA"/>
</dbReference>
<accession>A0AA35Y282</accession>
<proteinExistence type="predicted"/>
<dbReference type="Proteomes" id="UP001177003">
    <property type="component" value="Chromosome 0"/>
</dbReference>
<evidence type="ECO:0000313" key="1">
    <source>
        <dbReference type="EMBL" id="CAI9264254.1"/>
    </source>
</evidence>
<organism evidence="1 2">
    <name type="scientific">Lactuca saligna</name>
    <name type="common">Willowleaf lettuce</name>
    <dbReference type="NCBI Taxonomy" id="75948"/>
    <lineage>
        <taxon>Eukaryota</taxon>
        <taxon>Viridiplantae</taxon>
        <taxon>Streptophyta</taxon>
        <taxon>Embryophyta</taxon>
        <taxon>Tracheophyta</taxon>
        <taxon>Spermatophyta</taxon>
        <taxon>Magnoliopsida</taxon>
        <taxon>eudicotyledons</taxon>
        <taxon>Gunneridae</taxon>
        <taxon>Pentapetalae</taxon>
        <taxon>asterids</taxon>
        <taxon>campanulids</taxon>
        <taxon>Asterales</taxon>
        <taxon>Asteraceae</taxon>
        <taxon>Cichorioideae</taxon>
        <taxon>Cichorieae</taxon>
        <taxon>Lactucinae</taxon>
        <taxon>Lactuca</taxon>
    </lineage>
</organism>